<evidence type="ECO:0000259" key="1">
    <source>
        <dbReference type="PROSITE" id="PS51462"/>
    </source>
</evidence>
<proteinExistence type="predicted"/>
<sequence>MDLNNEIRDTYNVAAKAFVVKEDRILLCKDVAGKWDLPGGSVSPDEFFTPFEKILARELKEELGANVKYRNNGIVCIFRHRRPEVTEKGKPEKRILMLGFEIEYTGGNIVLSDEHTEHRWVNFNEALNLLNDGQLDGFKKYLEFLKSERKRIMY</sequence>
<protein>
    <recommendedName>
        <fullName evidence="1">Nudix hydrolase domain-containing protein</fullName>
    </recommendedName>
</protein>
<dbReference type="Proteomes" id="UP000176787">
    <property type="component" value="Unassembled WGS sequence"/>
</dbReference>
<evidence type="ECO:0000313" key="2">
    <source>
        <dbReference type="EMBL" id="OGZ32764.1"/>
    </source>
</evidence>
<organism evidence="2 3">
    <name type="scientific">Candidatus Niyogibacteria bacterium RIFCSPLOWO2_12_FULL_41_13</name>
    <dbReference type="NCBI Taxonomy" id="1801726"/>
    <lineage>
        <taxon>Bacteria</taxon>
        <taxon>Candidatus Niyogiibacteriota</taxon>
    </lineage>
</organism>
<dbReference type="InterPro" id="IPR000086">
    <property type="entry name" value="NUDIX_hydrolase_dom"/>
</dbReference>
<reference evidence="2 3" key="1">
    <citation type="journal article" date="2016" name="Nat. Commun.">
        <title>Thousands of microbial genomes shed light on interconnected biogeochemical processes in an aquifer system.</title>
        <authorList>
            <person name="Anantharaman K."/>
            <person name="Brown C.T."/>
            <person name="Hug L.A."/>
            <person name="Sharon I."/>
            <person name="Castelle C.J."/>
            <person name="Probst A.J."/>
            <person name="Thomas B.C."/>
            <person name="Singh A."/>
            <person name="Wilkins M.J."/>
            <person name="Karaoz U."/>
            <person name="Brodie E.L."/>
            <person name="Williams K.H."/>
            <person name="Hubbard S.S."/>
            <person name="Banfield J.F."/>
        </authorList>
    </citation>
    <scope>NUCLEOTIDE SEQUENCE [LARGE SCALE GENOMIC DNA]</scope>
</reference>
<dbReference type="PROSITE" id="PS51462">
    <property type="entry name" value="NUDIX"/>
    <property type="match status" value="1"/>
</dbReference>
<dbReference type="InterPro" id="IPR015797">
    <property type="entry name" value="NUDIX_hydrolase-like_dom_sf"/>
</dbReference>
<feature type="domain" description="Nudix hydrolase" evidence="1">
    <location>
        <begin position="10"/>
        <end position="143"/>
    </location>
</feature>
<dbReference type="STRING" id="1801726.A3H02_02170"/>
<dbReference type="PANTHER" id="PTHR43736">
    <property type="entry name" value="ADP-RIBOSE PYROPHOSPHATASE"/>
    <property type="match status" value="1"/>
</dbReference>
<dbReference type="EMBL" id="MHMS01000002">
    <property type="protein sequence ID" value="OGZ32764.1"/>
    <property type="molecule type" value="Genomic_DNA"/>
</dbReference>
<name>A0A1G2F3V5_9BACT</name>
<dbReference type="PANTHER" id="PTHR43736:SF1">
    <property type="entry name" value="DIHYDRONEOPTERIN TRIPHOSPHATE DIPHOSPHATASE"/>
    <property type="match status" value="1"/>
</dbReference>
<dbReference type="Pfam" id="PF00293">
    <property type="entry name" value="NUDIX"/>
    <property type="match status" value="1"/>
</dbReference>
<gene>
    <name evidence="2" type="ORF">A3H02_02170</name>
</gene>
<comment type="caution">
    <text evidence="2">The sequence shown here is derived from an EMBL/GenBank/DDBJ whole genome shotgun (WGS) entry which is preliminary data.</text>
</comment>
<accession>A0A1G2F3V5</accession>
<dbReference type="SUPFAM" id="SSF55811">
    <property type="entry name" value="Nudix"/>
    <property type="match status" value="1"/>
</dbReference>
<evidence type="ECO:0000313" key="3">
    <source>
        <dbReference type="Proteomes" id="UP000176787"/>
    </source>
</evidence>
<dbReference type="Gene3D" id="3.90.79.10">
    <property type="entry name" value="Nucleoside Triphosphate Pyrophosphohydrolase"/>
    <property type="match status" value="1"/>
</dbReference>
<dbReference type="AlphaFoldDB" id="A0A1G2F3V5"/>